<dbReference type="GO" id="GO:0006508">
    <property type="term" value="P:proteolysis"/>
    <property type="evidence" value="ECO:0007669"/>
    <property type="project" value="UniProtKB-KW"/>
</dbReference>
<dbReference type="GO" id="GO:0008233">
    <property type="term" value="F:peptidase activity"/>
    <property type="evidence" value="ECO:0007669"/>
    <property type="project" value="UniProtKB-KW"/>
</dbReference>
<dbReference type="InterPro" id="IPR036013">
    <property type="entry name" value="Band_7/SPFH_dom_sf"/>
</dbReference>
<dbReference type="PANTHER" id="PTHR43327:SF2">
    <property type="entry name" value="MODULATOR OF FTSH PROTEASE HFLK"/>
    <property type="match status" value="1"/>
</dbReference>
<comment type="similarity">
    <text evidence="2 6">Belongs to the band 7/mec-2 family. HflK subfamily.</text>
</comment>
<evidence type="ECO:0000256" key="2">
    <source>
        <dbReference type="ARBA" id="ARBA00006971"/>
    </source>
</evidence>
<dbReference type="Pfam" id="PF12221">
    <property type="entry name" value="HflK_N"/>
    <property type="match status" value="1"/>
</dbReference>
<comment type="function">
    <text evidence="6">HflC and HflK could encode or regulate a protease.</text>
</comment>
<keyword evidence="5 6" id="KW-0472">Membrane</keyword>
<evidence type="ECO:0000256" key="5">
    <source>
        <dbReference type="ARBA" id="ARBA00023136"/>
    </source>
</evidence>
<evidence type="ECO:0000256" key="6">
    <source>
        <dbReference type="RuleBase" id="RU364113"/>
    </source>
</evidence>
<protein>
    <recommendedName>
        <fullName evidence="6">Protein HflK</fullName>
    </recommendedName>
</protein>
<gene>
    <name evidence="8" type="ORF">SAMN02910344_02310</name>
</gene>
<accession>A0A662ZLM4</accession>
<dbReference type="AlphaFoldDB" id="A0A662ZLM4"/>
<reference evidence="8 9" key="1">
    <citation type="submission" date="2016-10" db="EMBL/GenBank/DDBJ databases">
        <authorList>
            <person name="Varghese N."/>
            <person name="Submissions S."/>
        </authorList>
    </citation>
    <scope>NUCLEOTIDE SEQUENCE [LARGE SCALE GENOMIC DNA]</scope>
    <source>
        <strain evidence="8 9">DSM 1361</strain>
    </source>
</reference>
<evidence type="ECO:0000313" key="9">
    <source>
        <dbReference type="Proteomes" id="UP000243745"/>
    </source>
</evidence>
<name>A0A662ZLM4_9GAMM</name>
<comment type="subunit">
    <text evidence="6">HflC and HflK may interact to form a multimeric complex.</text>
</comment>
<dbReference type="CDD" id="cd03404">
    <property type="entry name" value="SPFH_HflK"/>
    <property type="match status" value="1"/>
</dbReference>
<organism evidence="8 9">
    <name type="scientific">Ruminobacter amylophilus</name>
    <dbReference type="NCBI Taxonomy" id="867"/>
    <lineage>
        <taxon>Bacteria</taxon>
        <taxon>Pseudomonadati</taxon>
        <taxon>Pseudomonadota</taxon>
        <taxon>Gammaproteobacteria</taxon>
        <taxon>Aeromonadales</taxon>
        <taxon>Succinivibrionaceae</taxon>
        <taxon>Ruminobacter</taxon>
    </lineage>
</organism>
<dbReference type="SUPFAM" id="SSF117892">
    <property type="entry name" value="Band 7/SPFH domain"/>
    <property type="match status" value="1"/>
</dbReference>
<evidence type="ECO:0000313" key="8">
    <source>
        <dbReference type="EMBL" id="SFP79159.1"/>
    </source>
</evidence>
<comment type="subcellular location">
    <subcellularLocation>
        <location evidence="1">Membrane</location>
        <topology evidence="1">Single-pass membrane protein</topology>
    </subcellularLocation>
</comment>
<keyword evidence="9" id="KW-1185">Reference proteome</keyword>
<keyword evidence="8" id="KW-0378">Hydrolase</keyword>
<dbReference type="Gene3D" id="3.30.479.30">
    <property type="entry name" value="Band 7 domain"/>
    <property type="match status" value="1"/>
</dbReference>
<dbReference type="OrthoDB" id="9779595at2"/>
<keyword evidence="3 6" id="KW-0812">Transmembrane</keyword>
<dbReference type="NCBIfam" id="TIGR01933">
    <property type="entry name" value="hflK"/>
    <property type="match status" value="1"/>
</dbReference>
<dbReference type="InterPro" id="IPR001107">
    <property type="entry name" value="Band_7"/>
</dbReference>
<evidence type="ECO:0000259" key="7">
    <source>
        <dbReference type="SMART" id="SM00244"/>
    </source>
</evidence>
<proteinExistence type="inferred from homology"/>
<dbReference type="Pfam" id="PF01145">
    <property type="entry name" value="Band_7"/>
    <property type="match status" value="1"/>
</dbReference>
<dbReference type="InterPro" id="IPR020980">
    <property type="entry name" value="Membrane_HflK_N"/>
</dbReference>
<dbReference type="InterPro" id="IPR050710">
    <property type="entry name" value="Band7/mec-2_domain"/>
</dbReference>
<sequence length="338" mass="38413">MAWNEPNNNDPWKQQQKRNNANDLSKKVNDFFDKSSFLSWIIFLAVVLFFIVINNFYTVKEAEEAVVLRFGKFSHIEMPGLHWKIPLVDKVTKVDVQIVQSTKSVGSMLTEDENVVNVEMEVQYKISDPRNYLYNMVDPDTSLTQATDSALRYVIGHTKMDDVLTNGREQVRQSTEELLKSIISQYDMGISIVNVNFLPARAPDQVKAAFDDAIAAQEDEQRFKREAEAYRNEVVPKAEGQAKRILEEAEGYSRKVVAKAEGDVARFERVLPEYNAAPQITKRRIFLETMENVYGNSAKVIISADRNGASPLMYMPVDKLIDSINKSNSGENRNGGKK</sequence>
<dbReference type="InterPro" id="IPR001972">
    <property type="entry name" value="Stomatin_HflK_fam"/>
</dbReference>
<keyword evidence="4 6" id="KW-1133">Transmembrane helix</keyword>
<evidence type="ECO:0000256" key="4">
    <source>
        <dbReference type="ARBA" id="ARBA00022989"/>
    </source>
</evidence>
<evidence type="ECO:0000256" key="1">
    <source>
        <dbReference type="ARBA" id="ARBA00004167"/>
    </source>
</evidence>
<dbReference type="RefSeq" id="WP_093143885.1">
    <property type="nucleotide sequence ID" value="NZ_FOXF01000083.1"/>
</dbReference>
<dbReference type="EMBL" id="FOXF01000083">
    <property type="protein sequence ID" value="SFP79159.1"/>
    <property type="molecule type" value="Genomic_DNA"/>
</dbReference>
<dbReference type="PRINTS" id="PR00721">
    <property type="entry name" value="STOMATIN"/>
</dbReference>
<feature type="domain" description="Band 7" evidence="7">
    <location>
        <begin position="54"/>
        <end position="214"/>
    </location>
</feature>
<feature type="transmembrane region" description="Helical" evidence="6">
    <location>
        <begin position="37"/>
        <end position="57"/>
    </location>
</feature>
<dbReference type="Proteomes" id="UP000243745">
    <property type="component" value="Unassembled WGS sequence"/>
</dbReference>
<dbReference type="GO" id="GO:0016020">
    <property type="term" value="C:membrane"/>
    <property type="evidence" value="ECO:0007669"/>
    <property type="project" value="UniProtKB-SubCell"/>
</dbReference>
<dbReference type="SMART" id="SM00244">
    <property type="entry name" value="PHB"/>
    <property type="match status" value="1"/>
</dbReference>
<evidence type="ECO:0000256" key="3">
    <source>
        <dbReference type="ARBA" id="ARBA00022692"/>
    </source>
</evidence>
<dbReference type="InterPro" id="IPR010201">
    <property type="entry name" value="HflK"/>
</dbReference>
<dbReference type="PANTHER" id="PTHR43327">
    <property type="entry name" value="STOMATIN-LIKE PROTEIN 2, MITOCHONDRIAL"/>
    <property type="match status" value="1"/>
</dbReference>
<keyword evidence="8" id="KW-0645">Protease</keyword>